<feature type="transmembrane region" description="Helical" evidence="1">
    <location>
        <begin position="466"/>
        <end position="486"/>
    </location>
</feature>
<protein>
    <submittedName>
        <fullName evidence="2">Uncharacterized protein</fullName>
    </submittedName>
</protein>
<sequence>MEAEVTFDGIDQLAEVLELAVLKYEFRVAGPIMRRYLHDYLDTDAGDLARKAARHSLKLSLPCVLGNTTPQLRHIPANLYHALLRYHDACSSVSGSLGLLVLSSRTWAWMICTNDSCSAPKTLLNQTRNAPPPKAWIFDYMDRAKAALKETPGASVSDIVFLAPTITKLASCNSCICATIGVRDLANFINHEYLPRLQQALDKVPLELRCVPACFDSAIAGRDLPLNLSRDFSEGTTMEWISAWAKARTGPARGIVDMRKFIFKQASGCTPARGKRSSPATVLKASKDIFSTQFLSEQALPPFFVFKMMSDAWFAISQLWVSTLFYGIYLVLFCICVYILLHRPHTPGNTILLVTAIALFTLSTVQTVICLILGSIYIDDLNLPFDKLVTANTILYAVNNTIADGLLVFGIGFKLRIVKDNFIFFMLSLITNVLVTILTATRIWWIQRKARAYLQPSVRRRYASTIAILIESGVIYSVFVLAYLIVDAFPETAIMDEPLFQLLAQVMGIAPTLIIVRVGLGVAVEGADSRGTVAAPSIVPPKQSSLGTTDGNLSDNDVFTLSSDLEMGSPRVVASGT</sequence>
<evidence type="ECO:0000256" key="1">
    <source>
        <dbReference type="SAM" id="Phobius"/>
    </source>
</evidence>
<keyword evidence="1" id="KW-0812">Transmembrane</keyword>
<dbReference type="EMBL" id="JARKIB010000065">
    <property type="protein sequence ID" value="KAJ7750601.1"/>
    <property type="molecule type" value="Genomic_DNA"/>
</dbReference>
<name>A0AAD7IU92_9AGAR</name>
<feature type="transmembrane region" description="Helical" evidence="1">
    <location>
        <begin position="422"/>
        <end position="445"/>
    </location>
</feature>
<evidence type="ECO:0000313" key="3">
    <source>
        <dbReference type="Proteomes" id="UP001215598"/>
    </source>
</evidence>
<organism evidence="2 3">
    <name type="scientific">Mycena metata</name>
    <dbReference type="NCBI Taxonomy" id="1033252"/>
    <lineage>
        <taxon>Eukaryota</taxon>
        <taxon>Fungi</taxon>
        <taxon>Dikarya</taxon>
        <taxon>Basidiomycota</taxon>
        <taxon>Agaricomycotina</taxon>
        <taxon>Agaricomycetes</taxon>
        <taxon>Agaricomycetidae</taxon>
        <taxon>Agaricales</taxon>
        <taxon>Marasmiineae</taxon>
        <taxon>Mycenaceae</taxon>
        <taxon>Mycena</taxon>
    </lineage>
</organism>
<keyword evidence="1" id="KW-1133">Transmembrane helix</keyword>
<accession>A0AAD7IU92</accession>
<comment type="caution">
    <text evidence="2">The sequence shown here is derived from an EMBL/GenBank/DDBJ whole genome shotgun (WGS) entry which is preliminary data.</text>
</comment>
<proteinExistence type="predicted"/>
<feature type="transmembrane region" description="Helical" evidence="1">
    <location>
        <begin position="353"/>
        <end position="378"/>
    </location>
</feature>
<keyword evidence="1" id="KW-0472">Membrane</keyword>
<keyword evidence="3" id="KW-1185">Reference proteome</keyword>
<feature type="transmembrane region" description="Helical" evidence="1">
    <location>
        <begin position="498"/>
        <end position="520"/>
    </location>
</feature>
<evidence type="ECO:0000313" key="2">
    <source>
        <dbReference type="EMBL" id="KAJ7750601.1"/>
    </source>
</evidence>
<feature type="transmembrane region" description="Helical" evidence="1">
    <location>
        <begin position="319"/>
        <end position="341"/>
    </location>
</feature>
<gene>
    <name evidence="2" type="ORF">B0H16DRAFT_1842729</name>
</gene>
<dbReference type="Proteomes" id="UP001215598">
    <property type="component" value="Unassembled WGS sequence"/>
</dbReference>
<reference evidence="2" key="1">
    <citation type="submission" date="2023-03" db="EMBL/GenBank/DDBJ databases">
        <title>Massive genome expansion in bonnet fungi (Mycena s.s.) driven by repeated elements and novel gene families across ecological guilds.</title>
        <authorList>
            <consortium name="Lawrence Berkeley National Laboratory"/>
            <person name="Harder C.B."/>
            <person name="Miyauchi S."/>
            <person name="Viragh M."/>
            <person name="Kuo A."/>
            <person name="Thoen E."/>
            <person name="Andreopoulos B."/>
            <person name="Lu D."/>
            <person name="Skrede I."/>
            <person name="Drula E."/>
            <person name="Henrissat B."/>
            <person name="Morin E."/>
            <person name="Kohler A."/>
            <person name="Barry K."/>
            <person name="LaButti K."/>
            <person name="Morin E."/>
            <person name="Salamov A."/>
            <person name="Lipzen A."/>
            <person name="Mereny Z."/>
            <person name="Hegedus B."/>
            <person name="Baldrian P."/>
            <person name="Stursova M."/>
            <person name="Weitz H."/>
            <person name="Taylor A."/>
            <person name="Grigoriev I.V."/>
            <person name="Nagy L.G."/>
            <person name="Martin F."/>
            <person name="Kauserud H."/>
        </authorList>
    </citation>
    <scope>NUCLEOTIDE SEQUENCE</scope>
    <source>
        <strain evidence="2">CBHHK182m</strain>
    </source>
</reference>
<dbReference type="AlphaFoldDB" id="A0AAD7IU92"/>